<evidence type="ECO:0000313" key="1">
    <source>
        <dbReference type="EMBL" id="GEN55625.1"/>
    </source>
</evidence>
<dbReference type="InterPro" id="IPR036457">
    <property type="entry name" value="PPM-type-like_dom_sf"/>
</dbReference>
<protein>
    <recommendedName>
        <fullName evidence="3">PPM-type phosphatase domain-containing protein</fullName>
    </recommendedName>
</protein>
<dbReference type="STRING" id="442899.SAMN05720591_101183"/>
<name>A0A511WWX5_9BACI</name>
<dbReference type="Proteomes" id="UP000321400">
    <property type="component" value="Unassembled WGS sequence"/>
</dbReference>
<organism evidence="1 2">
    <name type="scientific">Halolactibacillus alkaliphilus</name>
    <dbReference type="NCBI Taxonomy" id="442899"/>
    <lineage>
        <taxon>Bacteria</taxon>
        <taxon>Bacillati</taxon>
        <taxon>Bacillota</taxon>
        <taxon>Bacilli</taxon>
        <taxon>Bacillales</taxon>
        <taxon>Bacillaceae</taxon>
        <taxon>Halolactibacillus</taxon>
    </lineage>
</organism>
<evidence type="ECO:0008006" key="3">
    <source>
        <dbReference type="Google" id="ProtNLM"/>
    </source>
</evidence>
<dbReference type="RefSeq" id="WP_089799245.1">
    <property type="nucleotide sequence ID" value="NZ_BJYE01000001.1"/>
</dbReference>
<dbReference type="OrthoDB" id="1755431at2"/>
<reference evidence="1 2" key="1">
    <citation type="submission" date="2019-07" db="EMBL/GenBank/DDBJ databases">
        <title>Whole genome shotgun sequence of Halolactibacillus alkaliphilus NBRC 103919.</title>
        <authorList>
            <person name="Hosoyama A."/>
            <person name="Uohara A."/>
            <person name="Ohji S."/>
            <person name="Ichikawa N."/>
        </authorList>
    </citation>
    <scope>NUCLEOTIDE SEQUENCE [LARGE SCALE GENOMIC DNA]</scope>
    <source>
        <strain evidence="1 2">NBRC 103919</strain>
    </source>
</reference>
<gene>
    <name evidence="1" type="ORF">HAL01_00890</name>
</gene>
<dbReference type="EMBL" id="BJYE01000001">
    <property type="protein sequence ID" value="GEN55625.1"/>
    <property type="molecule type" value="Genomic_DNA"/>
</dbReference>
<proteinExistence type="predicted"/>
<sequence length="289" mass="33211">MKITDYANDRGNRCKEDRIGFGENYAYVMDGATGLATGLIQQYLSDTVWFVEHATNYLNKVLENNVTIDSGHLFRNLSNDLHLKLRAYIDSEDYLEEQLPSAAIILLRKIDETLVIESYGDCTAVVEYTNGRYEIIHDGRATELDRGIINHMQALVREDGITMREAKKMVHPLLLNNRQLKNKKSGYTAMDITTDYIDKGLKRVLNYQDIQSVWLFSDGVDSYYTDLDLATDAVDMVKRMKETSVHQVIDQLRIREEADELCEKYPRMKPKDDASIIQISCNDGKIVYK</sequence>
<accession>A0A511WWX5</accession>
<dbReference type="AlphaFoldDB" id="A0A511WWX5"/>
<keyword evidence="2" id="KW-1185">Reference proteome</keyword>
<dbReference type="Gene3D" id="3.60.40.10">
    <property type="entry name" value="PPM-type phosphatase domain"/>
    <property type="match status" value="1"/>
</dbReference>
<comment type="caution">
    <text evidence="1">The sequence shown here is derived from an EMBL/GenBank/DDBJ whole genome shotgun (WGS) entry which is preliminary data.</text>
</comment>
<evidence type="ECO:0000313" key="2">
    <source>
        <dbReference type="Proteomes" id="UP000321400"/>
    </source>
</evidence>